<gene>
    <name evidence="3" type="ORF">LF41_2449</name>
</gene>
<name>A0A0A2WMI0_9GAMM</name>
<reference evidence="3 4" key="1">
    <citation type="submission" date="2014-09" db="EMBL/GenBank/DDBJ databases">
        <title>Genome sequences of Lysobacter dokdonensis DS-58.</title>
        <authorList>
            <person name="Kim J.F."/>
            <person name="Kwak M.-J."/>
        </authorList>
    </citation>
    <scope>NUCLEOTIDE SEQUENCE [LARGE SCALE GENOMIC DNA]</scope>
    <source>
        <strain evidence="3 4">DS-58</strain>
    </source>
</reference>
<dbReference type="STRING" id="1300345.LF41_2449"/>
<evidence type="ECO:0000313" key="4">
    <source>
        <dbReference type="Proteomes" id="UP000030518"/>
    </source>
</evidence>
<dbReference type="InterPro" id="IPR050879">
    <property type="entry name" value="Acyltransferase_3"/>
</dbReference>
<feature type="domain" description="Acyltransferase 3" evidence="2">
    <location>
        <begin position="3"/>
        <end position="281"/>
    </location>
</feature>
<evidence type="ECO:0000313" key="3">
    <source>
        <dbReference type="EMBL" id="KGQ19942.1"/>
    </source>
</evidence>
<dbReference type="GO" id="GO:0016747">
    <property type="term" value="F:acyltransferase activity, transferring groups other than amino-acyl groups"/>
    <property type="evidence" value="ECO:0007669"/>
    <property type="project" value="InterPro"/>
</dbReference>
<keyword evidence="3" id="KW-0808">Transferase</keyword>
<dbReference type="eggNOG" id="COG1835">
    <property type="taxonomic scope" value="Bacteria"/>
</dbReference>
<evidence type="ECO:0000259" key="2">
    <source>
        <dbReference type="Pfam" id="PF01757"/>
    </source>
</evidence>
<accession>A0A0A2WMI0</accession>
<dbReference type="Proteomes" id="UP000030518">
    <property type="component" value="Unassembled WGS sequence"/>
</dbReference>
<keyword evidence="1" id="KW-1133">Transmembrane helix</keyword>
<protein>
    <submittedName>
        <fullName evidence="3">Acyltransferase 3</fullName>
    </submittedName>
</protein>
<feature type="transmembrane region" description="Helical" evidence="1">
    <location>
        <begin position="187"/>
        <end position="206"/>
    </location>
</feature>
<comment type="caution">
    <text evidence="3">The sequence shown here is derived from an EMBL/GenBank/DDBJ whole genome shotgun (WGS) entry which is preliminary data.</text>
</comment>
<dbReference type="InterPro" id="IPR002656">
    <property type="entry name" value="Acyl_transf_3_dom"/>
</dbReference>
<keyword evidence="3" id="KW-0012">Acyltransferase</keyword>
<dbReference type="AlphaFoldDB" id="A0A0A2WMI0"/>
<feature type="transmembrane region" description="Helical" evidence="1">
    <location>
        <begin position="236"/>
        <end position="256"/>
    </location>
</feature>
<dbReference type="EMBL" id="JRKJ01000005">
    <property type="protein sequence ID" value="KGQ19942.1"/>
    <property type="molecule type" value="Genomic_DNA"/>
</dbReference>
<keyword evidence="1" id="KW-0472">Membrane</keyword>
<organism evidence="3 4">
    <name type="scientific">Lysobacter dokdonensis DS-58</name>
    <dbReference type="NCBI Taxonomy" id="1300345"/>
    <lineage>
        <taxon>Bacteria</taxon>
        <taxon>Pseudomonadati</taxon>
        <taxon>Pseudomonadota</taxon>
        <taxon>Gammaproteobacteria</taxon>
        <taxon>Lysobacterales</taxon>
        <taxon>Lysobacteraceae</taxon>
        <taxon>Noviluteimonas</taxon>
    </lineage>
</organism>
<dbReference type="Pfam" id="PF01757">
    <property type="entry name" value="Acyl_transf_3"/>
    <property type="match status" value="1"/>
</dbReference>
<keyword evidence="1" id="KW-0812">Transmembrane</keyword>
<dbReference type="GO" id="GO:0016020">
    <property type="term" value="C:membrane"/>
    <property type="evidence" value="ECO:0007669"/>
    <property type="project" value="TreeGrafter"/>
</dbReference>
<dbReference type="PATRIC" id="fig|1300345.3.peg.1018"/>
<sequence>MALVVPVHCGVPWFTGGYIGVELFFVLSGYLITAILLAEHESTGRIRIGAFYWRRARRLYPALLAMLAAYLALAPILAPEGQHTRDALVAGLYLSDYAMTFWKVPHYLGHTWSLAVEEHFYLLWPLVLLWMLKGRTAPWKLTAVLFLLAWLWQRHMANMGAVGFRFDTRATGLVAGCLLAMRPWTFISARVAGLAGALMLATIIALNDRPTLPFVELAGVLLVIGAQHLRGLAHPVMVWMGKLSYGIYLWHFPIAMLNPVKMHWLPTLLLVSAASILLAWLSFVTIEALFRSERRVLQVAAS</sequence>
<keyword evidence="4" id="KW-1185">Reference proteome</keyword>
<feature type="transmembrane region" description="Helical" evidence="1">
    <location>
        <begin position="16"/>
        <end position="38"/>
    </location>
</feature>
<proteinExistence type="predicted"/>
<dbReference type="PANTHER" id="PTHR23028">
    <property type="entry name" value="ACETYLTRANSFERASE"/>
    <property type="match status" value="1"/>
</dbReference>
<feature type="transmembrane region" description="Helical" evidence="1">
    <location>
        <begin position="268"/>
        <end position="290"/>
    </location>
</feature>
<feature type="transmembrane region" description="Helical" evidence="1">
    <location>
        <begin position="136"/>
        <end position="152"/>
    </location>
</feature>
<dbReference type="PANTHER" id="PTHR23028:SF53">
    <property type="entry name" value="ACYL_TRANSF_3 DOMAIN-CONTAINING PROTEIN"/>
    <property type="match status" value="1"/>
</dbReference>
<feature type="transmembrane region" description="Helical" evidence="1">
    <location>
        <begin position="59"/>
        <end position="78"/>
    </location>
</feature>
<evidence type="ECO:0000256" key="1">
    <source>
        <dbReference type="SAM" id="Phobius"/>
    </source>
</evidence>
<dbReference type="GO" id="GO:0009103">
    <property type="term" value="P:lipopolysaccharide biosynthetic process"/>
    <property type="evidence" value="ECO:0007669"/>
    <property type="project" value="TreeGrafter"/>
</dbReference>